<evidence type="ECO:0000256" key="24">
    <source>
        <dbReference type="SAM" id="MobiDB-lite"/>
    </source>
</evidence>
<evidence type="ECO:0000256" key="15">
    <source>
        <dbReference type="ARBA" id="ARBA00034528"/>
    </source>
</evidence>
<comment type="similarity">
    <text evidence="3">Belongs to the FMO family.</text>
</comment>
<keyword evidence="9" id="KW-0521">NADP</keyword>
<dbReference type="GO" id="GO:0034899">
    <property type="term" value="F:trimethylamine monooxygenase activity"/>
    <property type="evidence" value="ECO:0007669"/>
    <property type="project" value="UniProtKB-EC"/>
</dbReference>
<evidence type="ECO:0000313" key="26">
    <source>
        <dbReference type="Proteomes" id="UP000011083"/>
    </source>
</evidence>
<keyword evidence="13" id="KW-0472">Membrane</keyword>
<sequence length="536" mass="60202">MLHAALVWTLVAGLLAAMLFVAHRIRHALRPPPRVPLRPAVTADSQGRKKRVAVIGAGSSGIAAAKCAMEEGFDVVTFEQTDSIGGNWVFREHESHSSVYRTTSINTSKDMMSFADFPMPKHLAPFPERDELCQYFESYADHFGVRKTILFNTKVLHARPRNEDRQWEITHQTNDDEPRTEVFDFVMVANGHHWNPRWPSFENMDTFTATQQHSHTYKDPYPFKDKVVVLVGIGNSAVDVATEVSRWAKSVYLVTRRGAWVLPKYVFGKPIDHTVSRLQQLMPAFLFNRMTKLLIKLTHGDMEKWGLKPKFDPLSSHPTVSSDFLPRIGTGKVIVKPNIKRLVPRSDVVEFEDNTSVRCDNIIYATGYKVSFPFFDDDMKLVDEETNRVSFYKLVFPPNHSNLYIFAAPIVAGVHRAHPAAGRHLPHRGDAVSLGGEGVLRRGAAARSRCHVARHPREGEGDGSPLHRVASPHHPGRLPALHGRAGRRDWRAPERLGPPGTRGCSPARPDHPNSIPTRGTGGVGRRTRRDSLQVQR</sequence>
<comment type="subcellular location">
    <subcellularLocation>
        <location evidence="2">Endoplasmic reticulum membrane</location>
        <topology evidence="2">Single-pass membrane protein</topology>
    </subcellularLocation>
</comment>
<keyword evidence="8" id="KW-0274">FAD</keyword>
<dbReference type="PRINTS" id="PR01121">
    <property type="entry name" value="FMOXYGENASE1"/>
</dbReference>
<dbReference type="InterPro" id="IPR000960">
    <property type="entry name" value="Flavin_mOase"/>
</dbReference>
<evidence type="ECO:0000256" key="5">
    <source>
        <dbReference type="ARBA" id="ARBA00022630"/>
    </source>
</evidence>
<evidence type="ECO:0000256" key="3">
    <source>
        <dbReference type="ARBA" id="ARBA00009183"/>
    </source>
</evidence>
<dbReference type="SUPFAM" id="SSF51905">
    <property type="entry name" value="FAD/NAD(P)-binding domain"/>
    <property type="match status" value="1"/>
</dbReference>
<evidence type="ECO:0000256" key="13">
    <source>
        <dbReference type="ARBA" id="ARBA00023136"/>
    </source>
</evidence>
<reference evidence="25 26" key="1">
    <citation type="journal article" date="2013" name="Genome Biol.">
        <title>Genome of Acanthamoeba castellanii highlights extensive lateral gene transfer and early evolution of tyrosine kinase signaling.</title>
        <authorList>
            <person name="Clarke M."/>
            <person name="Lohan A.J."/>
            <person name="Liu B."/>
            <person name="Lagkouvardos I."/>
            <person name="Roy S."/>
            <person name="Zafar N."/>
            <person name="Bertelli C."/>
            <person name="Schilde C."/>
            <person name="Kianianmomeni A."/>
            <person name="Burglin T.R."/>
            <person name="Frech C."/>
            <person name="Turcotte B."/>
            <person name="Kopec K.O."/>
            <person name="Synnott J.M."/>
            <person name="Choo C."/>
            <person name="Paponov I."/>
            <person name="Finkler A."/>
            <person name="Soon Heng Tan C."/>
            <person name="Hutchins A.P."/>
            <person name="Weinmeier T."/>
            <person name="Rattei T."/>
            <person name="Chu J.S."/>
            <person name="Gimenez G."/>
            <person name="Irimia M."/>
            <person name="Rigden D.J."/>
            <person name="Fitzpatrick D.A."/>
            <person name="Lorenzo-Morales J."/>
            <person name="Bateman A."/>
            <person name="Chiu C.H."/>
            <person name="Tang P."/>
            <person name="Hegemann P."/>
            <person name="Fromm H."/>
            <person name="Raoult D."/>
            <person name="Greub G."/>
            <person name="Miranda-Saavedra D."/>
            <person name="Chen N."/>
            <person name="Nash P."/>
            <person name="Ginger M.L."/>
            <person name="Horn M."/>
            <person name="Schaap P."/>
            <person name="Caler L."/>
            <person name="Loftus B."/>
        </authorList>
    </citation>
    <scope>NUCLEOTIDE SEQUENCE [LARGE SCALE GENOMIC DNA]</scope>
    <source>
        <strain evidence="25 26">Neff</strain>
    </source>
</reference>
<dbReference type="AlphaFoldDB" id="L8H1V5"/>
<dbReference type="EC" id="1.14.13.148" evidence="15"/>
<keyword evidence="5" id="KW-0285">Flavoprotein</keyword>
<keyword evidence="10" id="KW-1133">Transmembrane helix</keyword>
<gene>
    <name evidence="25" type="ORF">ACA1_262350</name>
</gene>
<name>L8H1V5_ACACF</name>
<dbReference type="GO" id="GO:0050660">
    <property type="term" value="F:flavin adenine dinucleotide binding"/>
    <property type="evidence" value="ECO:0007669"/>
    <property type="project" value="InterPro"/>
</dbReference>
<dbReference type="Pfam" id="PF00743">
    <property type="entry name" value="FMO-like"/>
    <property type="match status" value="1"/>
</dbReference>
<dbReference type="Proteomes" id="UP000011083">
    <property type="component" value="Unassembled WGS sequence"/>
</dbReference>
<evidence type="ECO:0000256" key="1">
    <source>
        <dbReference type="ARBA" id="ARBA00001974"/>
    </source>
</evidence>
<dbReference type="EMBL" id="KB007933">
    <property type="protein sequence ID" value="ELR19187.1"/>
    <property type="molecule type" value="Genomic_DNA"/>
</dbReference>
<dbReference type="PANTHER" id="PTHR23023">
    <property type="entry name" value="DIMETHYLANILINE MONOOXYGENASE"/>
    <property type="match status" value="1"/>
</dbReference>
<dbReference type="STRING" id="1257118.L8H1V5"/>
<dbReference type="FunFam" id="3.50.50.60:FF:000159">
    <property type="entry name" value="Dimethylaniline monooxygenase [N-oxide-forming]"/>
    <property type="match status" value="1"/>
</dbReference>
<evidence type="ECO:0000256" key="23">
    <source>
        <dbReference type="ARBA" id="ARBA00049443"/>
    </source>
</evidence>
<keyword evidence="6" id="KW-0812">Transmembrane</keyword>
<dbReference type="InterPro" id="IPR020946">
    <property type="entry name" value="Flavin_mOase-like"/>
</dbReference>
<comment type="cofactor">
    <cofactor evidence="1">
        <name>FAD</name>
        <dbReference type="ChEBI" id="CHEBI:57692"/>
    </cofactor>
</comment>
<evidence type="ECO:0000256" key="2">
    <source>
        <dbReference type="ARBA" id="ARBA00004389"/>
    </source>
</evidence>
<organism evidence="25 26">
    <name type="scientific">Acanthamoeba castellanii (strain ATCC 30010 / Neff)</name>
    <dbReference type="NCBI Taxonomy" id="1257118"/>
    <lineage>
        <taxon>Eukaryota</taxon>
        <taxon>Amoebozoa</taxon>
        <taxon>Discosea</taxon>
        <taxon>Longamoebia</taxon>
        <taxon>Centramoebida</taxon>
        <taxon>Acanthamoebidae</taxon>
        <taxon>Acanthamoeba</taxon>
    </lineage>
</organism>
<keyword evidence="7" id="KW-0256">Endoplasmic reticulum</keyword>
<keyword evidence="26" id="KW-1185">Reference proteome</keyword>
<protein>
    <recommendedName>
        <fullName evidence="16">Flavin-containing monooxygenase 1</fullName>
        <ecNumber evidence="15">1.14.13.148</ecNumber>
        <ecNumber evidence="4">1.14.13.8</ecNumber>
    </recommendedName>
    <alternativeName>
        <fullName evidence="18">Dimethylaniline monooxygenase [N-oxide-forming] 1</fullName>
    </alternativeName>
    <alternativeName>
        <fullName evidence="14">Dimethylaniline oxidase 1</fullName>
    </alternativeName>
    <alternativeName>
        <fullName evidence="17">Trimethylamine monooxygenase</fullName>
    </alternativeName>
</protein>
<evidence type="ECO:0000256" key="8">
    <source>
        <dbReference type="ARBA" id="ARBA00022827"/>
    </source>
</evidence>
<comment type="catalytic activity">
    <reaction evidence="23">
        <text>N,N-dimethylaniline + NADPH + O2 + H(+) = N,N-dimethylaniline N-oxide + NADP(+) + H2O</text>
        <dbReference type="Rhea" id="RHEA:24468"/>
        <dbReference type="ChEBI" id="CHEBI:15377"/>
        <dbReference type="ChEBI" id="CHEBI:15378"/>
        <dbReference type="ChEBI" id="CHEBI:15379"/>
        <dbReference type="ChEBI" id="CHEBI:16269"/>
        <dbReference type="ChEBI" id="CHEBI:17735"/>
        <dbReference type="ChEBI" id="CHEBI:57783"/>
        <dbReference type="ChEBI" id="CHEBI:58349"/>
        <dbReference type="EC" id="1.14.13.8"/>
    </reaction>
    <physiologicalReaction direction="left-to-right" evidence="23">
        <dbReference type="Rhea" id="RHEA:24469"/>
    </physiologicalReaction>
</comment>
<dbReference type="GO" id="GO:0004499">
    <property type="term" value="F:N,N-dimethylaniline monooxygenase activity"/>
    <property type="evidence" value="ECO:0007669"/>
    <property type="project" value="InterPro"/>
</dbReference>
<comment type="catalytic activity">
    <reaction evidence="21">
        <text>hypotaurine + NADPH + O2 + H(+) = taurine + NADP(+) + H2O</text>
        <dbReference type="Rhea" id="RHEA:69819"/>
        <dbReference type="ChEBI" id="CHEBI:15377"/>
        <dbReference type="ChEBI" id="CHEBI:15378"/>
        <dbReference type="ChEBI" id="CHEBI:15379"/>
        <dbReference type="ChEBI" id="CHEBI:57783"/>
        <dbReference type="ChEBI" id="CHEBI:57853"/>
        <dbReference type="ChEBI" id="CHEBI:58349"/>
        <dbReference type="ChEBI" id="CHEBI:507393"/>
        <dbReference type="EC" id="1.14.13.8"/>
    </reaction>
    <physiologicalReaction direction="left-to-right" evidence="21">
        <dbReference type="Rhea" id="RHEA:69820"/>
    </physiologicalReaction>
</comment>
<dbReference type="EC" id="1.14.13.8" evidence="4"/>
<proteinExistence type="inferred from homology"/>
<dbReference type="KEGG" id="acan:ACA1_262350"/>
<dbReference type="GO" id="GO:0005789">
    <property type="term" value="C:endoplasmic reticulum membrane"/>
    <property type="evidence" value="ECO:0007669"/>
    <property type="project" value="UniProtKB-SubCell"/>
</dbReference>
<evidence type="ECO:0000256" key="9">
    <source>
        <dbReference type="ARBA" id="ARBA00022857"/>
    </source>
</evidence>
<evidence type="ECO:0000256" key="17">
    <source>
        <dbReference type="ARBA" id="ARBA00034554"/>
    </source>
</evidence>
<dbReference type="GO" id="GO:0050661">
    <property type="term" value="F:NADP binding"/>
    <property type="evidence" value="ECO:0007669"/>
    <property type="project" value="InterPro"/>
</dbReference>
<evidence type="ECO:0000256" key="20">
    <source>
        <dbReference type="ARBA" id="ARBA00047338"/>
    </source>
</evidence>
<evidence type="ECO:0000256" key="22">
    <source>
        <dbReference type="ARBA" id="ARBA00048088"/>
    </source>
</evidence>
<dbReference type="InterPro" id="IPR050346">
    <property type="entry name" value="FMO-like"/>
</dbReference>
<evidence type="ECO:0000256" key="4">
    <source>
        <dbReference type="ARBA" id="ARBA00012850"/>
    </source>
</evidence>
<accession>L8H1V5</accession>
<dbReference type="InterPro" id="IPR002253">
    <property type="entry name" value="Flavin_mOase_1"/>
</dbReference>
<evidence type="ECO:0000256" key="16">
    <source>
        <dbReference type="ARBA" id="ARBA00034536"/>
    </source>
</evidence>
<evidence type="ECO:0000256" key="7">
    <source>
        <dbReference type="ARBA" id="ARBA00022824"/>
    </source>
</evidence>
<dbReference type="Gene3D" id="3.50.50.60">
    <property type="entry name" value="FAD/NAD(P)-binding domain"/>
    <property type="match status" value="1"/>
</dbReference>
<keyword evidence="12 25" id="KW-0503">Monooxygenase</keyword>
<evidence type="ECO:0000256" key="21">
    <source>
        <dbReference type="ARBA" id="ARBA00048041"/>
    </source>
</evidence>
<dbReference type="OrthoDB" id="19682at2759"/>
<comment type="function">
    <text evidence="19">Broad spectrum monooxygenase that catalyzes the oxygenation of a wide variety of nitrogen- and sulfur-containing compounds including xenobiotics. Catalyzes the S-oxygenation of hypotaurine to produce taurine, an organic osmolyte involved in cell volume regulation as well as a variety of cytoprotective and developmental processes. In vitro, catalyzes the N-oxygenation of trimethylamine (TMA) to produce trimethylamine N-oxide (TMAO) and could therefore participate to the detoxification of this compound that is generated by the action of gut microbiota from dietary precursors such as choline, choline containing compounds, betaine or L-carnitine.</text>
</comment>
<dbReference type="PRINTS" id="PR00370">
    <property type="entry name" value="FMOXYGENASE"/>
</dbReference>
<comment type="catalytic activity">
    <reaction evidence="22">
        <text>trimethylamine + NADPH + O2 = trimethylamine N-oxide + NADP(+) + H2O</text>
        <dbReference type="Rhea" id="RHEA:31979"/>
        <dbReference type="ChEBI" id="CHEBI:15377"/>
        <dbReference type="ChEBI" id="CHEBI:15379"/>
        <dbReference type="ChEBI" id="CHEBI:15724"/>
        <dbReference type="ChEBI" id="CHEBI:57783"/>
        <dbReference type="ChEBI" id="CHEBI:58349"/>
        <dbReference type="ChEBI" id="CHEBI:58389"/>
        <dbReference type="EC" id="1.14.13.148"/>
    </reaction>
    <physiologicalReaction direction="left-to-right" evidence="22">
        <dbReference type="Rhea" id="RHEA:31980"/>
    </physiologicalReaction>
</comment>
<evidence type="ECO:0000256" key="12">
    <source>
        <dbReference type="ARBA" id="ARBA00023033"/>
    </source>
</evidence>
<evidence type="ECO:0000313" key="25">
    <source>
        <dbReference type="EMBL" id="ELR19187.1"/>
    </source>
</evidence>
<evidence type="ECO:0000256" key="19">
    <source>
        <dbReference type="ARBA" id="ARBA00045957"/>
    </source>
</evidence>
<evidence type="ECO:0000256" key="11">
    <source>
        <dbReference type="ARBA" id="ARBA00023002"/>
    </source>
</evidence>
<feature type="region of interest" description="Disordered" evidence="24">
    <location>
        <begin position="445"/>
        <end position="536"/>
    </location>
</feature>
<evidence type="ECO:0000256" key="18">
    <source>
        <dbReference type="ARBA" id="ARBA00034561"/>
    </source>
</evidence>
<dbReference type="VEuPathDB" id="AmoebaDB:ACA1_262350"/>
<keyword evidence="11" id="KW-0560">Oxidoreductase</keyword>
<dbReference type="RefSeq" id="XP_004341272.1">
    <property type="nucleotide sequence ID" value="XM_004341224.1"/>
</dbReference>
<evidence type="ECO:0000256" key="6">
    <source>
        <dbReference type="ARBA" id="ARBA00022692"/>
    </source>
</evidence>
<comment type="catalytic activity">
    <reaction evidence="20">
        <text>hypotaurine + NADH + O2 + H(+) = taurine + NAD(+) + H2O</text>
        <dbReference type="Rhea" id="RHEA:74111"/>
        <dbReference type="ChEBI" id="CHEBI:15377"/>
        <dbReference type="ChEBI" id="CHEBI:15378"/>
        <dbReference type="ChEBI" id="CHEBI:15379"/>
        <dbReference type="ChEBI" id="CHEBI:57540"/>
        <dbReference type="ChEBI" id="CHEBI:57853"/>
        <dbReference type="ChEBI" id="CHEBI:57945"/>
        <dbReference type="ChEBI" id="CHEBI:507393"/>
        <dbReference type="EC" id="1.14.13.8"/>
    </reaction>
    <physiologicalReaction direction="left-to-right" evidence="20">
        <dbReference type="Rhea" id="RHEA:74112"/>
    </physiologicalReaction>
</comment>
<evidence type="ECO:0000256" key="14">
    <source>
        <dbReference type="ARBA" id="ARBA00029725"/>
    </source>
</evidence>
<evidence type="ECO:0000256" key="10">
    <source>
        <dbReference type="ARBA" id="ARBA00022989"/>
    </source>
</evidence>
<dbReference type="GeneID" id="14920399"/>
<dbReference type="InterPro" id="IPR036188">
    <property type="entry name" value="FAD/NAD-bd_sf"/>
</dbReference>